<comment type="caution">
    <text evidence="1">The sequence shown here is derived from an EMBL/GenBank/DDBJ whole genome shotgun (WGS) entry which is preliminary data.</text>
</comment>
<dbReference type="Pfam" id="PF05845">
    <property type="entry name" value="PhnH"/>
    <property type="match status" value="1"/>
</dbReference>
<dbReference type="GO" id="GO:0019634">
    <property type="term" value="P:organic phosphonate metabolic process"/>
    <property type="evidence" value="ECO:0007669"/>
    <property type="project" value="InterPro"/>
</dbReference>
<reference evidence="1 2" key="1">
    <citation type="submission" date="2020-08" db="EMBL/GenBank/DDBJ databases">
        <title>Bridging the membrane lipid divide: bacteria of the FCB group superphylum have the potential to synthesize archaeal ether lipids.</title>
        <authorList>
            <person name="Villanueva L."/>
            <person name="Von Meijenfeldt F.A.B."/>
            <person name="Westbye A.B."/>
            <person name="Yadav S."/>
            <person name="Hopmans E.C."/>
            <person name="Dutilh B.E."/>
            <person name="Sinninghe Damste J.S."/>
        </authorList>
    </citation>
    <scope>NUCLEOTIDE SEQUENCE [LARGE SCALE GENOMIC DNA]</scope>
    <source>
        <strain evidence="1">NIOZ-UU47</strain>
    </source>
</reference>
<dbReference type="SUPFAM" id="SSF159709">
    <property type="entry name" value="PhnH-like"/>
    <property type="match status" value="1"/>
</dbReference>
<evidence type="ECO:0000313" key="1">
    <source>
        <dbReference type="EMBL" id="MBC8318337.1"/>
    </source>
</evidence>
<dbReference type="AlphaFoldDB" id="A0A8J6TG47"/>
<protein>
    <submittedName>
        <fullName evidence="1">Phosphonate C-P lyase system protein PhnH</fullName>
    </submittedName>
</protein>
<dbReference type="InterPro" id="IPR038058">
    <property type="entry name" value="PhnH-like_sp"/>
</dbReference>
<dbReference type="Proteomes" id="UP000614424">
    <property type="component" value="Unassembled WGS sequence"/>
</dbReference>
<name>A0A8J6TG47_9BACT</name>
<dbReference type="Gene3D" id="3.40.50.11310">
    <property type="entry name" value="Bacterial phosphonate metabolism protein PhnH"/>
    <property type="match status" value="1"/>
</dbReference>
<proteinExistence type="predicted"/>
<dbReference type="EMBL" id="JACNJZ010000150">
    <property type="protein sequence ID" value="MBC8318337.1"/>
    <property type="molecule type" value="Genomic_DNA"/>
</dbReference>
<sequence>MKIEAIWQPENQQRIFRALMEAMARPGSVHCLGNWLDGTHGYRGVLASLLDIQSTLSDCHNLLEAGDWPLLQARPEVVEKADYLLCRGNAQPSGDPKVGTLSCPDQSATLLVQIEALGHGKQTLVLRGPGIKTSCTLQLEGFGAGWLELREQSLSFPLGIDIILVDQHSVTAIPRTSRLEVRS</sequence>
<dbReference type="GO" id="GO:0016829">
    <property type="term" value="F:lyase activity"/>
    <property type="evidence" value="ECO:0007669"/>
    <property type="project" value="UniProtKB-KW"/>
</dbReference>
<accession>A0A8J6TG47</accession>
<gene>
    <name evidence="1" type="primary">phnH</name>
    <name evidence="1" type="ORF">H8E41_10565</name>
</gene>
<organism evidence="1 2">
    <name type="scientific">Candidatus Desulfobia pelagia</name>
    <dbReference type="NCBI Taxonomy" id="2841692"/>
    <lineage>
        <taxon>Bacteria</taxon>
        <taxon>Pseudomonadati</taxon>
        <taxon>Thermodesulfobacteriota</taxon>
        <taxon>Desulfobulbia</taxon>
        <taxon>Desulfobulbales</taxon>
        <taxon>Desulfobulbaceae</taxon>
        <taxon>Candidatus Desulfobia</taxon>
    </lineage>
</organism>
<dbReference type="InterPro" id="IPR008772">
    <property type="entry name" value="Phosphonate_metab_PhnH"/>
</dbReference>
<evidence type="ECO:0000313" key="2">
    <source>
        <dbReference type="Proteomes" id="UP000614424"/>
    </source>
</evidence>
<keyword evidence="1" id="KW-0456">Lyase</keyword>
<dbReference type="PIRSF" id="PIRSF020680">
    <property type="entry name" value="PhnH"/>
    <property type="match status" value="1"/>
</dbReference>
<dbReference type="NCBIfam" id="TIGR03292">
    <property type="entry name" value="PhnH_redo"/>
    <property type="match status" value="1"/>
</dbReference>